<gene>
    <name evidence="2" type="ORF">Q8A70_24970</name>
</gene>
<sequence length="235" mass="23854">MPHVRILTRGAAAFAAALAFSALGLATAAADPGHGEHGWHGGPRGPVVVVRPGYYYPPPAYYYPPPPVVYAAPPPPVVYAAPPPVVYQPAPVVVAAPPPPQLVCRDSGTGAALGAAAGGTAGAILGATSSHGRHQWAATAGGAILGVLLGGTVGHAVDALDQDCAAQAVAYGPIGQPVGWASPYGTQYQVTPVQQYVAQGTTCREYQANAAIDGRWQQVRGTACLQPDGSWRVVN</sequence>
<feature type="chain" id="PRO_5046273859" evidence="1">
    <location>
        <begin position="31"/>
        <end position="235"/>
    </location>
</feature>
<dbReference type="EMBL" id="JAUYVI010000008">
    <property type="protein sequence ID" value="MDQ7250963.1"/>
    <property type="molecule type" value="Genomic_DNA"/>
</dbReference>
<name>A0ABU0YWC1_9PROT</name>
<reference evidence="3" key="1">
    <citation type="submission" date="2023-08" db="EMBL/GenBank/DDBJ databases">
        <title>Rhodospirillaceae gen. nov., a novel taxon isolated from the Yangtze River Yuezi River estuary sludge.</title>
        <authorList>
            <person name="Ruan L."/>
        </authorList>
    </citation>
    <scope>NUCLEOTIDE SEQUENCE [LARGE SCALE GENOMIC DNA]</scope>
    <source>
        <strain evidence="3">R-7</strain>
    </source>
</reference>
<dbReference type="Proteomes" id="UP001230156">
    <property type="component" value="Unassembled WGS sequence"/>
</dbReference>
<evidence type="ECO:0000256" key="1">
    <source>
        <dbReference type="SAM" id="SignalP"/>
    </source>
</evidence>
<keyword evidence="1" id="KW-0732">Signal</keyword>
<dbReference type="RefSeq" id="WP_379960854.1">
    <property type="nucleotide sequence ID" value="NZ_JAUYVI010000008.1"/>
</dbReference>
<feature type="signal peptide" evidence="1">
    <location>
        <begin position="1"/>
        <end position="30"/>
    </location>
</feature>
<accession>A0ABU0YWC1</accession>
<evidence type="ECO:0000313" key="2">
    <source>
        <dbReference type="EMBL" id="MDQ7250963.1"/>
    </source>
</evidence>
<comment type="caution">
    <text evidence="2">The sequence shown here is derived from an EMBL/GenBank/DDBJ whole genome shotgun (WGS) entry which is preliminary data.</text>
</comment>
<evidence type="ECO:0000313" key="3">
    <source>
        <dbReference type="Proteomes" id="UP001230156"/>
    </source>
</evidence>
<keyword evidence="3" id="KW-1185">Reference proteome</keyword>
<protein>
    <submittedName>
        <fullName evidence="2">RT0821/Lpp0805 family surface protein</fullName>
    </submittedName>
</protein>
<organism evidence="2 3">
    <name type="scientific">Dongia sedimenti</name>
    <dbReference type="NCBI Taxonomy" id="3064282"/>
    <lineage>
        <taxon>Bacteria</taxon>
        <taxon>Pseudomonadati</taxon>
        <taxon>Pseudomonadota</taxon>
        <taxon>Alphaproteobacteria</taxon>
        <taxon>Rhodospirillales</taxon>
        <taxon>Dongiaceae</taxon>
        <taxon>Dongia</taxon>
    </lineage>
</organism>
<proteinExistence type="predicted"/>